<dbReference type="SMART" id="SM00060">
    <property type="entry name" value="FN3"/>
    <property type="match status" value="5"/>
</dbReference>
<dbReference type="GO" id="GO:0030154">
    <property type="term" value="P:cell differentiation"/>
    <property type="evidence" value="ECO:0007669"/>
    <property type="project" value="UniProtKB-ARBA"/>
</dbReference>
<accession>A0A0A9YRL0</accession>
<gene>
    <name evidence="9" type="primary">Prtg</name>
    <name evidence="9" type="ORF">CM83_77577</name>
</gene>
<dbReference type="InterPro" id="IPR007110">
    <property type="entry name" value="Ig-like_dom"/>
</dbReference>
<feature type="domain" description="Ig-like" evidence="7">
    <location>
        <begin position="228"/>
        <end position="310"/>
    </location>
</feature>
<dbReference type="SUPFAM" id="SSF48726">
    <property type="entry name" value="Immunoglobulin"/>
    <property type="match status" value="4"/>
</dbReference>
<proteinExistence type="predicted"/>
<keyword evidence="3" id="KW-0393">Immunoglobulin domain</keyword>
<dbReference type="Gene3D" id="2.60.40.10">
    <property type="entry name" value="Immunoglobulins"/>
    <property type="match status" value="9"/>
</dbReference>
<dbReference type="InterPro" id="IPR003599">
    <property type="entry name" value="Ig_sub"/>
</dbReference>
<protein>
    <submittedName>
        <fullName evidence="9">Protogenin</fullName>
    </submittedName>
</protein>
<dbReference type="InterPro" id="IPR013098">
    <property type="entry name" value="Ig_I-set"/>
</dbReference>
<dbReference type="Pfam" id="PF13927">
    <property type="entry name" value="Ig_3"/>
    <property type="match status" value="1"/>
</dbReference>
<feature type="domain" description="Ig-like" evidence="7">
    <location>
        <begin position="324"/>
        <end position="414"/>
    </location>
</feature>
<dbReference type="Pfam" id="PF00041">
    <property type="entry name" value="fn3"/>
    <property type="match status" value="5"/>
</dbReference>
<feature type="domain" description="Fibronectin type-III" evidence="8">
    <location>
        <begin position="418"/>
        <end position="506"/>
    </location>
</feature>
<feature type="domain" description="Fibronectin type-III" evidence="8">
    <location>
        <begin position="811"/>
        <end position="904"/>
    </location>
</feature>
<name>A0A0A9YRL0_LYGHE</name>
<feature type="chain" id="PRO_5002072580" evidence="6">
    <location>
        <begin position="19"/>
        <end position="1087"/>
    </location>
</feature>
<dbReference type="Pfam" id="PF07679">
    <property type="entry name" value="I-set"/>
    <property type="match status" value="2"/>
</dbReference>
<evidence type="ECO:0000256" key="6">
    <source>
        <dbReference type="SAM" id="SignalP"/>
    </source>
</evidence>
<dbReference type="PROSITE" id="PS50835">
    <property type="entry name" value="IG_LIKE"/>
    <property type="match status" value="4"/>
</dbReference>
<keyword evidence="1" id="KW-0677">Repeat</keyword>
<feature type="compositionally biased region" description="Basic and acidic residues" evidence="4">
    <location>
        <begin position="1008"/>
        <end position="1033"/>
    </location>
</feature>
<keyword evidence="2" id="KW-1015">Disulfide bond</keyword>
<evidence type="ECO:0000256" key="3">
    <source>
        <dbReference type="ARBA" id="ARBA00023319"/>
    </source>
</evidence>
<dbReference type="CDD" id="cd00063">
    <property type="entry name" value="FN3"/>
    <property type="match status" value="5"/>
</dbReference>
<dbReference type="InterPro" id="IPR036179">
    <property type="entry name" value="Ig-like_dom_sf"/>
</dbReference>
<dbReference type="CDD" id="cd00096">
    <property type="entry name" value="Ig"/>
    <property type="match status" value="1"/>
</dbReference>
<organism evidence="9">
    <name type="scientific">Lygus hesperus</name>
    <name type="common">Western plant bug</name>
    <dbReference type="NCBI Taxonomy" id="30085"/>
    <lineage>
        <taxon>Eukaryota</taxon>
        <taxon>Metazoa</taxon>
        <taxon>Ecdysozoa</taxon>
        <taxon>Arthropoda</taxon>
        <taxon>Hexapoda</taxon>
        <taxon>Insecta</taxon>
        <taxon>Pterygota</taxon>
        <taxon>Neoptera</taxon>
        <taxon>Paraneoptera</taxon>
        <taxon>Hemiptera</taxon>
        <taxon>Heteroptera</taxon>
        <taxon>Panheteroptera</taxon>
        <taxon>Cimicomorpha</taxon>
        <taxon>Miridae</taxon>
        <taxon>Mirini</taxon>
        <taxon>Lygus</taxon>
    </lineage>
</organism>
<dbReference type="GO" id="GO:0009653">
    <property type="term" value="P:anatomical structure morphogenesis"/>
    <property type="evidence" value="ECO:0007669"/>
    <property type="project" value="UniProtKB-ARBA"/>
</dbReference>
<evidence type="ECO:0000259" key="8">
    <source>
        <dbReference type="PROSITE" id="PS50853"/>
    </source>
</evidence>
<evidence type="ECO:0000256" key="1">
    <source>
        <dbReference type="ARBA" id="ARBA00022737"/>
    </source>
</evidence>
<dbReference type="InterPro" id="IPR003961">
    <property type="entry name" value="FN3_dom"/>
</dbReference>
<evidence type="ECO:0000256" key="4">
    <source>
        <dbReference type="SAM" id="MobiDB-lite"/>
    </source>
</evidence>
<feature type="signal peptide" evidence="6">
    <location>
        <begin position="1"/>
        <end position="18"/>
    </location>
</feature>
<evidence type="ECO:0000313" key="9">
    <source>
        <dbReference type="EMBL" id="JAG35637.1"/>
    </source>
</evidence>
<evidence type="ECO:0000259" key="7">
    <source>
        <dbReference type="PROSITE" id="PS50835"/>
    </source>
</evidence>
<dbReference type="InterPro" id="IPR013783">
    <property type="entry name" value="Ig-like_fold"/>
</dbReference>
<dbReference type="PANTHER" id="PTHR44170">
    <property type="entry name" value="PROTEIN SIDEKICK"/>
    <property type="match status" value="1"/>
</dbReference>
<keyword evidence="5" id="KW-0472">Membrane</keyword>
<evidence type="ECO:0000256" key="2">
    <source>
        <dbReference type="ARBA" id="ARBA00023157"/>
    </source>
</evidence>
<dbReference type="SMART" id="SM00409">
    <property type="entry name" value="IG"/>
    <property type="match status" value="4"/>
</dbReference>
<feature type="region of interest" description="Disordered" evidence="4">
    <location>
        <begin position="1008"/>
        <end position="1048"/>
    </location>
</feature>
<feature type="domain" description="Fibronectin type-III" evidence="8">
    <location>
        <begin position="712"/>
        <end position="807"/>
    </location>
</feature>
<dbReference type="GO" id="GO:0098609">
    <property type="term" value="P:cell-cell adhesion"/>
    <property type="evidence" value="ECO:0007669"/>
    <property type="project" value="TreeGrafter"/>
</dbReference>
<keyword evidence="6" id="KW-0732">Signal</keyword>
<dbReference type="FunFam" id="2.60.40.10:FF:000032">
    <property type="entry name" value="palladin isoform X1"/>
    <property type="match status" value="2"/>
</dbReference>
<dbReference type="InterPro" id="IPR036116">
    <property type="entry name" value="FN3_sf"/>
</dbReference>
<dbReference type="PROSITE" id="PS50853">
    <property type="entry name" value="FN3"/>
    <property type="match status" value="5"/>
</dbReference>
<reference evidence="9" key="2">
    <citation type="submission" date="2014-07" db="EMBL/GenBank/DDBJ databases">
        <authorList>
            <person name="Hull J."/>
        </authorList>
    </citation>
    <scope>NUCLEOTIDE SEQUENCE</scope>
</reference>
<feature type="domain" description="Ig-like" evidence="7">
    <location>
        <begin position="20"/>
        <end position="115"/>
    </location>
</feature>
<evidence type="ECO:0000256" key="5">
    <source>
        <dbReference type="SAM" id="Phobius"/>
    </source>
</evidence>
<dbReference type="PANTHER" id="PTHR44170:SF43">
    <property type="entry name" value="MYOPALLADIN"/>
    <property type="match status" value="1"/>
</dbReference>
<feature type="transmembrane region" description="Helical" evidence="5">
    <location>
        <begin position="923"/>
        <end position="946"/>
    </location>
</feature>
<feature type="domain" description="Ig-like" evidence="7">
    <location>
        <begin position="117"/>
        <end position="208"/>
    </location>
</feature>
<feature type="domain" description="Fibronectin type-III" evidence="8">
    <location>
        <begin position="508"/>
        <end position="609"/>
    </location>
</feature>
<keyword evidence="5" id="KW-0812">Transmembrane</keyword>
<sequence length="1087" mass="118919">MAARVLISVAFTVGLITGKPTNLTLGVIEEGGDVVGVRAHRLSLRCTSKSPPSDPAYVDWTYNDVPIQKGDPRRYVAEDGSTLVISKVVHNKKKGETDAGVYQCKVRNSNGAILSTPRRVTIASMAHEFSRSPSNTTIVEGNLLRFSCSIDSTPNANITWLKDGEPLHNSKRYFITESELYVTSVKLEDSGSYECSATNALINKKRISHAGEVTVVGQTAQPLAVLTPEARAESNPRILRHGQKEVLVCAASGIPRPNLQWTHLRSDGTTRTKDQDSNNGLNIFTFDRVDVGDSGVYTCVATQSSNGNISKISTVIYVEVEVPPMIVDKPKSQIFPAAKTVRIECEVRGVPTPQVVWYKDGAKLHINGRIKQRAKELVLGAVVTQDTGIYQCFATSSAGIAWAAGRLVVNSSIDQPAPPTGLKCRTLSSAQVALSWNQIVKSDLRAFSVHYFPTDGGDEGKDVTLNDSYIVDKLQPHTNYTFYIRSYSSKSASEQSKRVICTTAEALPTGAPKLTVTATSSHCITIEWSTLPMALARGNIVSYEIQWKKTTQTSAYFVVVPGGTSNYVISGLQGGNDYMVRVIGATSLGWPELNDNQAPWLKVSTTKDESSTLQSPSVQLYSVNSTIIEVLWKYENDSSVDGFKLTFRNSVDIDMKQVSVPSSQRSYIIPNSEPSKWYDVSVNVYRGSYEGESCFIRYNTGDLLTSKPTLPVPTDLDAFPTSQHSINVSWAIPSKEPLRNSIRFRLFFTLMHSNGQKPQPQILETNETSALLTGLMSRTYYKVYVQAYRSDEISPFSFPVACKTLPEVLGLVDNIGWKVLSNSSIEVTWSALPFPVTGYTVFYNARVTSDQTDQWQHVAVKDNKTSIKLTDLKSNMDYVVRIRGESGSSHGPLSADTYISLLLDGGFMSNGDIYEKTNSSDQILGIVVGVSISICCIALCTGSLLYRKKCSKHQAQVPSSLSDNGQCSAQCEQSSLASIEMKDIHPTSPVNGLKLPLIINGTLPNGNNREKIVRITDNPQGRRGERSSSHSTDEGDSLLSGPELDMEPEEPTQITLLVDSSLVVVASAKETAPDDGFHETHVSAHQW</sequence>
<dbReference type="AlphaFoldDB" id="A0A0A9YRL0"/>
<dbReference type="EMBL" id="GBHO01007967">
    <property type="protein sequence ID" value="JAG35637.1"/>
    <property type="molecule type" value="Transcribed_RNA"/>
</dbReference>
<dbReference type="SUPFAM" id="SSF49265">
    <property type="entry name" value="Fibronectin type III"/>
    <property type="match status" value="3"/>
</dbReference>
<feature type="domain" description="Fibronectin type-III" evidence="8">
    <location>
        <begin position="615"/>
        <end position="708"/>
    </location>
</feature>
<keyword evidence="5" id="KW-1133">Transmembrane helix</keyword>
<dbReference type="InterPro" id="IPR003598">
    <property type="entry name" value="Ig_sub2"/>
</dbReference>
<dbReference type="SMART" id="SM00408">
    <property type="entry name" value="IGc2"/>
    <property type="match status" value="4"/>
</dbReference>
<reference evidence="9" key="1">
    <citation type="journal article" date="2014" name="PLoS ONE">
        <title>Transcriptome-Based Identification of ABC Transporters in the Western Tarnished Plant Bug Lygus hesperus.</title>
        <authorList>
            <person name="Hull J.J."/>
            <person name="Chaney K."/>
            <person name="Geib S.M."/>
            <person name="Fabrick J.A."/>
            <person name="Brent C.S."/>
            <person name="Walsh D."/>
            <person name="Lavine L.C."/>
        </authorList>
    </citation>
    <scope>NUCLEOTIDE SEQUENCE</scope>
</reference>